<evidence type="ECO:0000313" key="4">
    <source>
        <dbReference type="EMBL" id="WAJ70312.1"/>
    </source>
</evidence>
<gene>
    <name evidence="4" type="ORF">OLW01_00410</name>
</gene>
<sequence length="501" mass="57144">MNKATKYQQRQRDWRNGALVYQVLPDRFAPATDLDSKKHLYPAPKKLKSWQQAPQHGHYLDNVKLWSHEIEFWGGDFASLSNHLHYIKSLSVDVVYLNPIHLGYTNHKYDSLDFHKISPEFGSRADLLKLADKIHTLEMKLVLDGVFNHMGRNAPIFQQALADKNSQYRNWFIFDNALPEGYRCWNNAANLPELNLENPAVQAHIWAGENSVVQSYLKQGIDGWRLDVAHDIGYQLLTELTQAVHSVNSNALIVGEIWCYPQNWLKGAVDGVMNFTAREIIWRTCQQHIKPHIAMRMLKRMVEDAGVDNLLKSWLVLDNHDTPRLASMLPEYADQQLARALMMSLPGSPNLYYGSELGMQGGDDPLMRGPMQWQLNTPDNPHLKDLKALIKMRKNSPALTIGDIRFIDSDNLLAFERYTDRVAESVFCLFNVNSTPVTEYLMTTNSSLMNMGGLNNALTEQQSDIYIKAGLIKVTLPAKSFLFLSPKTQAVQGYTTYKRVP</sequence>
<organism evidence="4 5">
    <name type="scientific">Catenovulum adriaticum</name>
    <dbReference type="NCBI Taxonomy" id="2984846"/>
    <lineage>
        <taxon>Bacteria</taxon>
        <taxon>Pseudomonadati</taxon>
        <taxon>Pseudomonadota</taxon>
        <taxon>Gammaproteobacteria</taxon>
        <taxon>Alteromonadales</taxon>
        <taxon>Alteromonadaceae</taxon>
        <taxon>Catenovulum</taxon>
    </lineage>
</organism>
<dbReference type="RefSeq" id="WP_268074614.1">
    <property type="nucleotide sequence ID" value="NZ_CP109965.1"/>
</dbReference>
<keyword evidence="2" id="KW-0326">Glycosidase</keyword>
<dbReference type="GO" id="GO:0016787">
    <property type="term" value="F:hydrolase activity"/>
    <property type="evidence" value="ECO:0007669"/>
    <property type="project" value="UniProtKB-KW"/>
</dbReference>
<evidence type="ECO:0000256" key="1">
    <source>
        <dbReference type="ARBA" id="ARBA00022801"/>
    </source>
</evidence>
<dbReference type="Pfam" id="PF00128">
    <property type="entry name" value="Alpha-amylase"/>
    <property type="match status" value="1"/>
</dbReference>
<dbReference type="InterPro" id="IPR006047">
    <property type="entry name" value="GH13_cat_dom"/>
</dbReference>
<evidence type="ECO:0000313" key="5">
    <source>
        <dbReference type="Proteomes" id="UP001163726"/>
    </source>
</evidence>
<name>A0ABY7AL84_9ALTE</name>
<evidence type="ECO:0000256" key="2">
    <source>
        <dbReference type="ARBA" id="ARBA00023295"/>
    </source>
</evidence>
<protein>
    <submittedName>
        <fullName evidence="4">Alpha-amylase family glycosyl hydrolase</fullName>
    </submittedName>
</protein>
<dbReference type="Gene3D" id="3.20.20.80">
    <property type="entry name" value="Glycosidases"/>
    <property type="match status" value="1"/>
</dbReference>
<keyword evidence="5" id="KW-1185">Reference proteome</keyword>
<reference evidence="4" key="1">
    <citation type="submission" date="2022-10" db="EMBL/GenBank/DDBJ databases">
        <title>Catenovulum adriacola sp. nov. isolated in the Harbour of Susak.</title>
        <authorList>
            <person name="Schoch T."/>
            <person name="Reich S.J."/>
            <person name="Stoeferle S."/>
            <person name="Flaiz M."/>
            <person name="Kazda M."/>
            <person name="Riedel C.U."/>
            <person name="Duerre P."/>
        </authorList>
    </citation>
    <scope>NUCLEOTIDE SEQUENCE</scope>
    <source>
        <strain evidence="4">TS8</strain>
    </source>
</reference>
<dbReference type="InterPro" id="IPR017853">
    <property type="entry name" value="GH"/>
</dbReference>
<keyword evidence="1 4" id="KW-0378">Hydrolase</keyword>
<dbReference type="Proteomes" id="UP001163726">
    <property type="component" value="Chromosome"/>
</dbReference>
<dbReference type="SUPFAM" id="SSF51011">
    <property type="entry name" value="Glycosyl hydrolase domain"/>
    <property type="match status" value="1"/>
</dbReference>
<dbReference type="SUPFAM" id="SSF51445">
    <property type="entry name" value="(Trans)glycosidases"/>
    <property type="match status" value="1"/>
</dbReference>
<dbReference type="PANTHER" id="PTHR10357">
    <property type="entry name" value="ALPHA-AMYLASE FAMILY MEMBER"/>
    <property type="match status" value="1"/>
</dbReference>
<dbReference type="EMBL" id="CP109965">
    <property type="protein sequence ID" value="WAJ70312.1"/>
    <property type="molecule type" value="Genomic_DNA"/>
</dbReference>
<evidence type="ECO:0000259" key="3">
    <source>
        <dbReference type="SMART" id="SM00642"/>
    </source>
</evidence>
<accession>A0ABY7AL84</accession>
<dbReference type="SMART" id="SM00642">
    <property type="entry name" value="Aamy"/>
    <property type="match status" value="1"/>
</dbReference>
<feature type="domain" description="Glycosyl hydrolase family 13 catalytic" evidence="3">
    <location>
        <begin position="22"/>
        <end position="393"/>
    </location>
</feature>
<proteinExistence type="predicted"/>
<dbReference type="PANTHER" id="PTHR10357:SF210">
    <property type="entry name" value="MALTODEXTRIN GLUCOSIDASE"/>
    <property type="match status" value="1"/>
</dbReference>